<evidence type="ECO:0000313" key="1">
    <source>
        <dbReference type="EMBL" id="GMA85399.1"/>
    </source>
</evidence>
<protein>
    <submittedName>
        <fullName evidence="1">Uncharacterized protein</fullName>
    </submittedName>
</protein>
<gene>
    <name evidence="1" type="ORF">GCM10025868_06490</name>
</gene>
<comment type="caution">
    <text evidence="1">The sequence shown here is derived from an EMBL/GenBank/DDBJ whole genome shotgun (WGS) entry which is preliminary data.</text>
</comment>
<sequence length="89" mass="8826">MLSNDQAYAAKVAAGSGLGASAAFRAAAPHASDASAVLYVDVAKALEQAGSLVGGDASVQRNLKPLQSLGVTSTTSGDTVSFTARVTTR</sequence>
<evidence type="ECO:0000313" key="2">
    <source>
        <dbReference type="Proteomes" id="UP001157017"/>
    </source>
</evidence>
<proteinExistence type="predicted"/>
<organism evidence="1 2">
    <name type="scientific">Angustibacter aerolatus</name>
    <dbReference type="NCBI Taxonomy" id="1162965"/>
    <lineage>
        <taxon>Bacteria</taxon>
        <taxon>Bacillati</taxon>
        <taxon>Actinomycetota</taxon>
        <taxon>Actinomycetes</taxon>
        <taxon>Kineosporiales</taxon>
        <taxon>Kineosporiaceae</taxon>
    </lineage>
</organism>
<name>A0ABQ6JE28_9ACTN</name>
<accession>A0ABQ6JE28</accession>
<reference evidence="2" key="1">
    <citation type="journal article" date="2019" name="Int. J. Syst. Evol. Microbiol.">
        <title>The Global Catalogue of Microorganisms (GCM) 10K type strain sequencing project: providing services to taxonomists for standard genome sequencing and annotation.</title>
        <authorList>
            <consortium name="The Broad Institute Genomics Platform"/>
            <consortium name="The Broad Institute Genome Sequencing Center for Infectious Disease"/>
            <person name="Wu L."/>
            <person name="Ma J."/>
        </authorList>
    </citation>
    <scope>NUCLEOTIDE SEQUENCE [LARGE SCALE GENOMIC DNA]</scope>
    <source>
        <strain evidence="2">NBRC 108730</strain>
    </source>
</reference>
<dbReference type="Proteomes" id="UP001157017">
    <property type="component" value="Unassembled WGS sequence"/>
</dbReference>
<keyword evidence="2" id="KW-1185">Reference proteome</keyword>
<dbReference type="EMBL" id="BSUZ01000001">
    <property type="protein sequence ID" value="GMA85399.1"/>
    <property type="molecule type" value="Genomic_DNA"/>
</dbReference>